<dbReference type="InterPro" id="IPR002219">
    <property type="entry name" value="PKC_DAG/PE"/>
</dbReference>
<comment type="caution">
    <text evidence="5">The sequence shown here is derived from an EMBL/GenBank/DDBJ whole genome shotgun (WGS) entry which is preliminary data.</text>
</comment>
<evidence type="ECO:0000256" key="1">
    <source>
        <dbReference type="ARBA" id="ARBA00022723"/>
    </source>
</evidence>
<dbReference type="InterPro" id="IPR004146">
    <property type="entry name" value="DC1"/>
</dbReference>
<sequence>MYTGSGAKCRICGLPCNGVIYFCFDCQFLLDVSCAFMPKEITHEAHADHLLTRVESSRSGVSKKECHACRVSISESETFFKCNSCDFCLDCRCALQLPKSIMHKFDKHPLQLSYGPIEDHKSQYFCEVCEEELDPGKWFYHCAACAQSIHSACAPLILQSEQGVNSSDLEGVYKFINIKFGHVETRPFHQHPMLFAPGTENDGLCHECGSKLQSQMIWKCLHCNFACHCYHELTSLYDPDAVKRIYYISGGNKRMIKQRKSQTSLEFYPSEMMRPETRHWKVVDDVQ</sequence>
<name>A0A9K3HDJ7_HELAN</name>
<dbReference type="AlphaFoldDB" id="A0A9K3HDJ7"/>
<evidence type="ECO:0000313" key="6">
    <source>
        <dbReference type="Proteomes" id="UP000215914"/>
    </source>
</evidence>
<reference evidence="5" key="1">
    <citation type="journal article" date="2017" name="Nature">
        <title>The sunflower genome provides insights into oil metabolism, flowering and Asterid evolution.</title>
        <authorList>
            <person name="Badouin H."/>
            <person name="Gouzy J."/>
            <person name="Grassa C.J."/>
            <person name="Murat F."/>
            <person name="Staton S.E."/>
            <person name="Cottret L."/>
            <person name="Lelandais-Briere C."/>
            <person name="Owens G.L."/>
            <person name="Carrere S."/>
            <person name="Mayjonade B."/>
            <person name="Legrand L."/>
            <person name="Gill N."/>
            <person name="Kane N.C."/>
            <person name="Bowers J.E."/>
            <person name="Hubner S."/>
            <person name="Bellec A."/>
            <person name="Berard A."/>
            <person name="Berges H."/>
            <person name="Blanchet N."/>
            <person name="Boniface M.C."/>
            <person name="Brunel D."/>
            <person name="Catrice O."/>
            <person name="Chaidir N."/>
            <person name="Claudel C."/>
            <person name="Donnadieu C."/>
            <person name="Faraut T."/>
            <person name="Fievet G."/>
            <person name="Helmstetter N."/>
            <person name="King M."/>
            <person name="Knapp S.J."/>
            <person name="Lai Z."/>
            <person name="Le Paslier M.C."/>
            <person name="Lippi Y."/>
            <person name="Lorenzon L."/>
            <person name="Mandel J.R."/>
            <person name="Marage G."/>
            <person name="Marchand G."/>
            <person name="Marquand E."/>
            <person name="Bret-Mestries E."/>
            <person name="Morien E."/>
            <person name="Nambeesan S."/>
            <person name="Nguyen T."/>
            <person name="Pegot-Espagnet P."/>
            <person name="Pouilly N."/>
            <person name="Raftis F."/>
            <person name="Sallet E."/>
            <person name="Schiex T."/>
            <person name="Thomas J."/>
            <person name="Vandecasteele C."/>
            <person name="Vares D."/>
            <person name="Vear F."/>
            <person name="Vautrin S."/>
            <person name="Crespi M."/>
            <person name="Mangin B."/>
            <person name="Burke J.M."/>
            <person name="Salse J."/>
            <person name="Munos S."/>
            <person name="Vincourt P."/>
            <person name="Rieseberg L.H."/>
            <person name="Langlade N.B."/>
        </authorList>
    </citation>
    <scope>NUCLEOTIDE SEQUENCE</scope>
    <source>
        <tissue evidence="5">Leaves</tissue>
    </source>
</reference>
<evidence type="ECO:0000256" key="3">
    <source>
        <dbReference type="ARBA" id="ARBA00022833"/>
    </source>
</evidence>
<evidence type="ECO:0000313" key="5">
    <source>
        <dbReference type="EMBL" id="KAF5774958.1"/>
    </source>
</evidence>
<accession>A0A9K3HDJ7</accession>
<keyword evidence="1" id="KW-0479">Metal-binding</keyword>
<gene>
    <name evidence="5" type="ORF">HanXRQr2_Chr13g0606661</name>
</gene>
<dbReference type="InterPro" id="IPR053192">
    <property type="entry name" value="Vacuole_Formation_Reg"/>
</dbReference>
<dbReference type="SUPFAM" id="SSF57889">
    <property type="entry name" value="Cysteine-rich domain"/>
    <property type="match status" value="2"/>
</dbReference>
<reference evidence="5" key="2">
    <citation type="submission" date="2020-06" db="EMBL/GenBank/DDBJ databases">
        <title>Helianthus annuus Genome sequencing and assembly Release 2.</title>
        <authorList>
            <person name="Gouzy J."/>
            <person name="Langlade N."/>
            <person name="Munos S."/>
        </authorList>
    </citation>
    <scope>NUCLEOTIDE SEQUENCE</scope>
    <source>
        <tissue evidence="5">Leaves</tissue>
    </source>
</reference>
<dbReference type="PANTHER" id="PTHR32410:SF161">
    <property type="entry name" value="DC1, ZINC FINGER, RING_FYVE_PHD-TYPE-RELATED"/>
    <property type="match status" value="1"/>
</dbReference>
<keyword evidence="3" id="KW-0862">Zinc</keyword>
<organism evidence="5 6">
    <name type="scientific">Helianthus annuus</name>
    <name type="common">Common sunflower</name>
    <dbReference type="NCBI Taxonomy" id="4232"/>
    <lineage>
        <taxon>Eukaryota</taxon>
        <taxon>Viridiplantae</taxon>
        <taxon>Streptophyta</taxon>
        <taxon>Embryophyta</taxon>
        <taxon>Tracheophyta</taxon>
        <taxon>Spermatophyta</taxon>
        <taxon>Magnoliopsida</taxon>
        <taxon>eudicotyledons</taxon>
        <taxon>Gunneridae</taxon>
        <taxon>Pentapetalae</taxon>
        <taxon>asterids</taxon>
        <taxon>campanulids</taxon>
        <taxon>Asterales</taxon>
        <taxon>Asteraceae</taxon>
        <taxon>Asteroideae</taxon>
        <taxon>Heliantheae alliance</taxon>
        <taxon>Heliantheae</taxon>
        <taxon>Helianthus</taxon>
    </lineage>
</organism>
<proteinExistence type="predicted"/>
<dbReference type="PANTHER" id="PTHR32410">
    <property type="entry name" value="CYSTEINE/HISTIDINE-RICH C1 DOMAIN FAMILY PROTEIN"/>
    <property type="match status" value="1"/>
</dbReference>
<dbReference type="GO" id="GO:0016301">
    <property type="term" value="F:kinase activity"/>
    <property type="evidence" value="ECO:0007669"/>
    <property type="project" value="UniProtKB-KW"/>
</dbReference>
<keyword evidence="2" id="KW-0677">Repeat</keyword>
<feature type="domain" description="Phorbol-ester/DAG-type" evidence="4">
    <location>
        <begin position="102"/>
        <end position="161"/>
    </location>
</feature>
<keyword evidence="6" id="KW-1185">Reference proteome</keyword>
<evidence type="ECO:0000256" key="2">
    <source>
        <dbReference type="ARBA" id="ARBA00022737"/>
    </source>
</evidence>
<keyword evidence="5" id="KW-0418">Kinase</keyword>
<dbReference type="Proteomes" id="UP000215914">
    <property type="component" value="Unassembled WGS sequence"/>
</dbReference>
<dbReference type="EMBL" id="MNCJ02000328">
    <property type="protein sequence ID" value="KAF5774958.1"/>
    <property type="molecule type" value="Genomic_DNA"/>
</dbReference>
<dbReference type="InterPro" id="IPR046349">
    <property type="entry name" value="C1-like_sf"/>
</dbReference>
<dbReference type="GO" id="GO:0046872">
    <property type="term" value="F:metal ion binding"/>
    <property type="evidence" value="ECO:0007669"/>
    <property type="project" value="UniProtKB-KW"/>
</dbReference>
<dbReference type="Pfam" id="PF03107">
    <property type="entry name" value="C1_2"/>
    <property type="match status" value="2"/>
</dbReference>
<dbReference type="PROSITE" id="PS50081">
    <property type="entry name" value="ZF_DAG_PE_2"/>
    <property type="match status" value="1"/>
</dbReference>
<evidence type="ECO:0000259" key="4">
    <source>
        <dbReference type="PROSITE" id="PS50081"/>
    </source>
</evidence>
<dbReference type="Gramene" id="mRNA:HanXRQr2_Chr13g0606661">
    <property type="protein sequence ID" value="CDS:HanXRQr2_Chr13g0606661.1"/>
    <property type="gene ID" value="HanXRQr2_Chr13g0606661"/>
</dbReference>
<protein>
    <submittedName>
        <fullName evidence="5">Kinase C-like, phorbol ester/diacylglycerol-binding protein</fullName>
    </submittedName>
</protein>
<keyword evidence="5" id="KW-0808">Transferase</keyword>